<dbReference type="Proteomes" id="UP000447434">
    <property type="component" value="Chromosome 1"/>
</dbReference>
<evidence type="ECO:0000313" key="1">
    <source>
        <dbReference type="EMBL" id="KAE9621139.1"/>
    </source>
</evidence>
<dbReference type="EMBL" id="WOCE01000001">
    <property type="protein sequence ID" value="KAE9621139.1"/>
    <property type="molecule type" value="Genomic_DNA"/>
</dbReference>
<accession>A0A6A4R509</accession>
<keyword evidence="2" id="KW-1185">Reference proteome</keyword>
<evidence type="ECO:0000313" key="2">
    <source>
        <dbReference type="Proteomes" id="UP000447434"/>
    </source>
</evidence>
<gene>
    <name evidence="1" type="ORF">Lalb_Chr01g0010361</name>
</gene>
<proteinExistence type="predicted"/>
<sequence>MGNVGASMYLLEDWWEGSEGDPSVSSLKPVSVPVDRDPAFEVPEMPLSGLAFGLDSGVEST</sequence>
<comment type="caution">
    <text evidence="1">The sequence shown here is derived from an EMBL/GenBank/DDBJ whole genome shotgun (WGS) entry which is preliminary data.</text>
</comment>
<organism evidence="1 2">
    <name type="scientific">Lupinus albus</name>
    <name type="common">White lupine</name>
    <name type="synonym">Lupinus termis</name>
    <dbReference type="NCBI Taxonomy" id="3870"/>
    <lineage>
        <taxon>Eukaryota</taxon>
        <taxon>Viridiplantae</taxon>
        <taxon>Streptophyta</taxon>
        <taxon>Embryophyta</taxon>
        <taxon>Tracheophyta</taxon>
        <taxon>Spermatophyta</taxon>
        <taxon>Magnoliopsida</taxon>
        <taxon>eudicotyledons</taxon>
        <taxon>Gunneridae</taxon>
        <taxon>Pentapetalae</taxon>
        <taxon>rosids</taxon>
        <taxon>fabids</taxon>
        <taxon>Fabales</taxon>
        <taxon>Fabaceae</taxon>
        <taxon>Papilionoideae</taxon>
        <taxon>50 kb inversion clade</taxon>
        <taxon>genistoids sensu lato</taxon>
        <taxon>core genistoids</taxon>
        <taxon>Genisteae</taxon>
        <taxon>Lupinus</taxon>
    </lineage>
</organism>
<protein>
    <submittedName>
        <fullName evidence="1">Uncharacterized protein</fullName>
    </submittedName>
</protein>
<name>A0A6A4R509_LUPAL</name>
<reference evidence="2" key="1">
    <citation type="journal article" date="2020" name="Nat. Commun.">
        <title>Genome sequence of the cluster root forming white lupin.</title>
        <authorList>
            <person name="Hufnagel B."/>
            <person name="Marques A."/>
            <person name="Soriano A."/>
            <person name="Marques L."/>
            <person name="Divol F."/>
            <person name="Doumas P."/>
            <person name="Sallet E."/>
            <person name="Mancinotti D."/>
            <person name="Carrere S."/>
            <person name="Marande W."/>
            <person name="Arribat S."/>
            <person name="Keller J."/>
            <person name="Huneau C."/>
            <person name="Blein T."/>
            <person name="Aime D."/>
            <person name="Laguerre M."/>
            <person name="Taylor J."/>
            <person name="Schubert V."/>
            <person name="Nelson M."/>
            <person name="Geu-Flores F."/>
            <person name="Crespi M."/>
            <person name="Gallardo-Guerrero K."/>
            <person name="Delaux P.-M."/>
            <person name="Salse J."/>
            <person name="Berges H."/>
            <person name="Guyot R."/>
            <person name="Gouzy J."/>
            <person name="Peret B."/>
        </authorList>
    </citation>
    <scope>NUCLEOTIDE SEQUENCE [LARGE SCALE GENOMIC DNA]</scope>
    <source>
        <strain evidence="2">cv. Amiga</strain>
    </source>
</reference>
<dbReference type="AlphaFoldDB" id="A0A6A4R509"/>